<dbReference type="OrthoDB" id="260807at2759"/>
<organism evidence="1 2">
    <name type="scientific">Salix viminalis</name>
    <name type="common">Common osier</name>
    <name type="synonym">Basket willow</name>
    <dbReference type="NCBI Taxonomy" id="40686"/>
    <lineage>
        <taxon>Eukaryota</taxon>
        <taxon>Viridiplantae</taxon>
        <taxon>Streptophyta</taxon>
        <taxon>Embryophyta</taxon>
        <taxon>Tracheophyta</taxon>
        <taxon>Spermatophyta</taxon>
        <taxon>Magnoliopsida</taxon>
        <taxon>eudicotyledons</taxon>
        <taxon>Gunneridae</taxon>
        <taxon>Pentapetalae</taxon>
        <taxon>rosids</taxon>
        <taxon>fabids</taxon>
        <taxon>Malpighiales</taxon>
        <taxon>Salicaceae</taxon>
        <taxon>Saliceae</taxon>
        <taxon>Salix</taxon>
    </lineage>
</organism>
<keyword evidence="2" id="KW-1185">Reference proteome</keyword>
<sequence>MMNNVNFSFFLIQAVHYVKEDISSQEGEDPVEFSSKFLAEINGNIKSVNKVLLFIGCSDHSFFLFLSRTNPVLQQVVIVSLTMKKSNDIPNCKSSKQSRSIDQQCIEIQDKTSSIKHDQKKHEDIEEMLRDFMQTRVLETVYEDEESSWERSMILNSKVKIFSRHNQSPRNDLLIN</sequence>
<evidence type="ECO:0000313" key="2">
    <source>
        <dbReference type="Proteomes" id="UP001151529"/>
    </source>
</evidence>
<accession>A0A9Q0QIK6</accession>
<reference evidence="1" key="1">
    <citation type="submission" date="2022-11" db="EMBL/GenBank/DDBJ databases">
        <authorList>
            <person name="Hyden B.L."/>
            <person name="Feng K."/>
            <person name="Yates T."/>
            <person name="Jawdy S."/>
            <person name="Smart L.B."/>
            <person name="Muchero W."/>
        </authorList>
    </citation>
    <scope>NUCLEOTIDE SEQUENCE</scope>
    <source>
        <tissue evidence="1">Shoot tip</tissue>
    </source>
</reference>
<gene>
    <name evidence="1" type="ORF">OIU85_027547</name>
</gene>
<dbReference type="EMBL" id="JAPFFL010000008">
    <property type="protein sequence ID" value="KAJ6707206.1"/>
    <property type="molecule type" value="Genomic_DNA"/>
</dbReference>
<name>A0A9Q0QIK6_SALVM</name>
<dbReference type="AlphaFoldDB" id="A0A9Q0QIK6"/>
<proteinExistence type="predicted"/>
<protein>
    <submittedName>
        <fullName evidence="1">Uncharacterized protein</fullName>
    </submittedName>
</protein>
<evidence type="ECO:0000313" key="1">
    <source>
        <dbReference type="EMBL" id="KAJ6707206.1"/>
    </source>
</evidence>
<comment type="caution">
    <text evidence="1">The sequence shown here is derived from an EMBL/GenBank/DDBJ whole genome shotgun (WGS) entry which is preliminary data.</text>
</comment>
<dbReference type="Proteomes" id="UP001151529">
    <property type="component" value="Chromosome 4"/>
</dbReference>
<reference evidence="1" key="2">
    <citation type="journal article" date="2023" name="Int. J. Mol. Sci.">
        <title>De Novo Assembly and Annotation of 11 Diverse Shrub Willow (Salix) Genomes Reveals Novel Gene Organization in Sex-Linked Regions.</title>
        <authorList>
            <person name="Hyden B."/>
            <person name="Feng K."/>
            <person name="Yates T.B."/>
            <person name="Jawdy S."/>
            <person name="Cereghino C."/>
            <person name="Smart L.B."/>
            <person name="Muchero W."/>
        </authorList>
    </citation>
    <scope>NUCLEOTIDE SEQUENCE [LARGE SCALE GENOMIC DNA]</scope>
    <source>
        <tissue evidence="1">Shoot tip</tissue>
    </source>
</reference>